<accession>A0A553W9H9</accession>
<dbReference type="SUPFAM" id="SSF55729">
    <property type="entry name" value="Acyl-CoA N-acyltransferases (Nat)"/>
    <property type="match status" value="1"/>
</dbReference>
<comment type="caution">
    <text evidence="1">The sequence shown here is derived from an EMBL/GenBank/DDBJ whole genome shotgun (WGS) entry which is preliminary data.</text>
</comment>
<organism evidence="1 2">
    <name type="scientific">Sphingorhabdus contaminans</name>
    <dbReference type="NCBI Taxonomy" id="1343899"/>
    <lineage>
        <taxon>Bacteria</taxon>
        <taxon>Pseudomonadati</taxon>
        <taxon>Pseudomonadota</taxon>
        <taxon>Alphaproteobacteria</taxon>
        <taxon>Sphingomonadales</taxon>
        <taxon>Sphingomonadaceae</taxon>
        <taxon>Sphingorhabdus</taxon>
    </lineage>
</organism>
<dbReference type="EMBL" id="VKKU01000002">
    <property type="protein sequence ID" value="TSB01321.1"/>
    <property type="molecule type" value="Genomic_DNA"/>
</dbReference>
<dbReference type="PANTHER" id="PTHR41368:SF1">
    <property type="entry name" value="PROTEIN YGHO"/>
    <property type="match status" value="1"/>
</dbReference>
<name>A0A553W9H9_9SPHN</name>
<proteinExistence type="predicted"/>
<evidence type="ECO:0000313" key="2">
    <source>
        <dbReference type="Proteomes" id="UP000320160"/>
    </source>
</evidence>
<gene>
    <name evidence="1" type="ORF">FOM92_08880</name>
</gene>
<dbReference type="Proteomes" id="UP000320160">
    <property type="component" value="Unassembled WGS sequence"/>
</dbReference>
<keyword evidence="2" id="KW-1185">Reference proteome</keyword>
<dbReference type="GO" id="GO:0016740">
    <property type="term" value="F:transferase activity"/>
    <property type="evidence" value="ECO:0007669"/>
    <property type="project" value="UniProtKB-KW"/>
</dbReference>
<sequence>MSENRMSEITIRPVVTKTDRKAFVDLPFRLYANDPNWVPPLKDEVHGLITPGKNPWFEHGEAEFFLAERAGQVVGRISAHIDHLALKQPPEQGMGPGCGNWGLFEAEDAAVATALIARAEDALRAKGMTRSMGPISLAMWDEPGLLVEGFDHPPVVMMGFNSSAYAPWIEAAGYAGVQDLLTYDLPIDKGLPELSNRIVAMGERSDKIRIRRVDKSRFDEEAALLLSILNDAWSDNWGFVPFTDAEIAYAGKKLKPIVYEDLIRVAEVDGEPVAFMMTIPDLNEKLKNFGGSLFPFNWAKLLWWLRKPKVTTMRVPLMGVVKKLQSTRMASQLALMLVEYIRRDSVSKFGAVRGDFGWVLASNGPMKSVGEAVGGTVNKVYRIYEKAL</sequence>
<keyword evidence="1" id="KW-0808">Transferase</keyword>
<reference evidence="1 2" key="1">
    <citation type="submission" date="2019-07" db="EMBL/GenBank/DDBJ databases">
        <authorList>
            <person name="Park M."/>
        </authorList>
    </citation>
    <scope>NUCLEOTIDE SEQUENCE [LARGE SCALE GENOMIC DNA]</scope>
    <source>
        <strain evidence="1 2">KCTC32445</strain>
    </source>
</reference>
<dbReference type="InterPro" id="IPR016181">
    <property type="entry name" value="Acyl_CoA_acyltransferase"/>
</dbReference>
<protein>
    <submittedName>
        <fullName evidence="1">N-acetyltransferase</fullName>
    </submittedName>
</protein>
<dbReference type="InterPro" id="IPR039968">
    <property type="entry name" value="BcerS-like"/>
</dbReference>
<evidence type="ECO:0000313" key="1">
    <source>
        <dbReference type="EMBL" id="TSB01321.1"/>
    </source>
</evidence>
<dbReference type="AlphaFoldDB" id="A0A553W9H9"/>
<dbReference type="Gene3D" id="3.40.630.30">
    <property type="match status" value="1"/>
</dbReference>
<dbReference type="PANTHER" id="PTHR41368">
    <property type="entry name" value="PROTEIN YGHO"/>
    <property type="match status" value="1"/>
</dbReference>
<dbReference type="OrthoDB" id="9806005at2"/>